<keyword evidence="2" id="KW-0229">DNA integration</keyword>
<proteinExistence type="inferred from homology"/>
<dbReference type="InterPro" id="IPR050090">
    <property type="entry name" value="Tyrosine_recombinase_XerCD"/>
</dbReference>
<evidence type="ECO:0000256" key="3">
    <source>
        <dbReference type="ARBA" id="ARBA00023125"/>
    </source>
</evidence>
<sequence>MSLKMATVGIVLMPRKNKKGEYPIALRITYDRERKYYTVRGESATKEEYQKILESSRGERAKRKRKFEDIKKNAEKTIEGLAEFSFEEFEGNYLGKKQQRELSIDEYFEKKATELQQNDKLQTATTYRATIRSLKRFDSRVSFNSITPTYLKKYENWFVTEGKTPQKKDAPKQGGSYTTVGIYMRNLKAILNIAIKDGVAIKYPFGTDKGLYQIPVSNNTKKALTIQDIGKLFSYSTADKNENTALKYWMFSYLCNGMNPADMANLRFSNIRGKNIEFIRQKTKDTTKVKTVIKVLINEHIQRIIDEIGNTPDPDSYLFPIYQEDYTEREKFNRLKQFIKLTNKYIRRVAGKVGVDAGITMYWARHSYSTILKRSGAPIEFISEQLGHQNTATTQNYLDSFENEHRAKYSEALMPDLNDE</sequence>
<dbReference type="Pfam" id="PF13102">
    <property type="entry name" value="Phage_int_SAM_5"/>
    <property type="match status" value="1"/>
</dbReference>
<keyword evidence="9" id="KW-1185">Reference proteome</keyword>
<evidence type="ECO:0000256" key="4">
    <source>
        <dbReference type="ARBA" id="ARBA00023172"/>
    </source>
</evidence>
<dbReference type="InterPro" id="IPR035386">
    <property type="entry name" value="Arm-DNA-bind_5"/>
</dbReference>
<dbReference type="PROSITE" id="PS51900">
    <property type="entry name" value="CB"/>
    <property type="match status" value="1"/>
</dbReference>
<dbReference type="EMBL" id="CP048409">
    <property type="protein sequence ID" value="QIA07118.1"/>
    <property type="molecule type" value="Genomic_DNA"/>
</dbReference>
<dbReference type="InterPro" id="IPR011010">
    <property type="entry name" value="DNA_brk_join_enz"/>
</dbReference>
<dbReference type="GO" id="GO:0015074">
    <property type="term" value="P:DNA integration"/>
    <property type="evidence" value="ECO:0007669"/>
    <property type="project" value="UniProtKB-KW"/>
</dbReference>
<evidence type="ECO:0000259" key="6">
    <source>
        <dbReference type="PROSITE" id="PS51898"/>
    </source>
</evidence>
<dbReference type="Gene3D" id="1.10.443.10">
    <property type="entry name" value="Intergrase catalytic core"/>
    <property type="match status" value="1"/>
</dbReference>
<evidence type="ECO:0000256" key="2">
    <source>
        <dbReference type="ARBA" id="ARBA00022908"/>
    </source>
</evidence>
<dbReference type="Pfam" id="PF00589">
    <property type="entry name" value="Phage_integrase"/>
    <property type="match status" value="1"/>
</dbReference>
<dbReference type="InterPro" id="IPR025269">
    <property type="entry name" value="SAM-like_dom"/>
</dbReference>
<dbReference type="Pfam" id="PF17293">
    <property type="entry name" value="Arm-DNA-bind_5"/>
    <property type="match status" value="1"/>
</dbReference>
<dbReference type="PANTHER" id="PTHR30349">
    <property type="entry name" value="PHAGE INTEGRASE-RELATED"/>
    <property type="match status" value="1"/>
</dbReference>
<evidence type="ECO:0000313" key="9">
    <source>
        <dbReference type="Proteomes" id="UP000474630"/>
    </source>
</evidence>
<comment type="similarity">
    <text evidence="1">Belongs to the 'phage' integrase family.</text>
</comment>
<accession>A0A6C0R9F1</accession>
<dbReference type="Gene3D" id="1.10.150.130">
    <property type="match status" value="1"/>
</dbReference>
<evidence type="ECO:0000313" key="8">
    <source>
        <dbReference type="EMBL" id="QIA07118.1"/>
    </source>
</evidence>
<dbReference type="GO" id="GO:0003677">
    <property type="term" value="F:DNA binding"/>
    <property type="evidence" value="ECO:0007669"/>
    <property type="project" value="UniProtKB-UniRule"/>
</dbReference>
<dbReference type="PROSITE" id="PS51898">
    <property type="entry name" value="TYR_RECOMBINASE"/>
    <property type="match status" value="1"/>
</dbReference>
<dbReference type="SUPFAM" id="SSF56349">
    <property type="entry name" value="DNA breaking-rejoining enzymes"/>
    <property type="match status" value="1"/>
</dbReference>
<gene>
    <name evidence="8" type="ORF">G0Q07_04965</name>
</gene>
<dbReference type="InterPro" id="IPR013762">
    <property type="entry name" value="Integrase-like_cat_sf"/>
</dbReference>
<dbReference type="InterPro" id="IPR002104">
    <property type="entry name" value="Integrase_catalytic"/>
</dbReference>
<evidence type="ECO:0000256" key="5">
    <source>
        <dbReference type="PROSITE-ProRule" id="PRU01248"/>
    </source>
</evidence>
<evidence type="ECO:0000259" key="7">
    <source>
        <dbReference type="PROSITE" id="PS51900"/>
    </source>
</evidence>
<dbReference type="GO" id="GO:0006310">
    <property type="term" value="P:DNA recombination"/>
    <property type="evidence" value="ECO:0007669"/>
    <property type="project" value="UniProtKB-KW"/>
</dbReference>
<dbReference type="AlphaFoldDB" id="A0A6C0R9F1"/>
<dbReference type="InterPro" id="IPR010998">
    <property type="entry name" value="Integrase_recombinase_N"/>
</dbReference>
<evidence type="ECO:0000256" key="1">
    <source>
        <dbReference type="ARBA" id="ARBA00008857"/>
    </source>
</evidence>
<dbReference type="Proteomes" id="UP000474630">
    <property type="component" value="Chromosome"/>
</dbReference>
<feature type="domain" description="Core-binding (CB)" evidence="7">
    <location>
        <begin position="98"/>
        <end position="195"/>
    </location>
</feature>
<keyword evidence="4" id="KW-0233">DNA recombination</keyword>
<reference evidence="8 9" key="1">
    <citation type="submission" date="2020-02" db="EMBL/GenBank/DDBJ databases">
        <title>Genome sequencing for Draconibacterium sp. strain M1.</title>
        <authorList>
            <person name="Park S.-J."/>
        </authorList>
    </citation>
    <scope>NUCLEOTIDE SEQUENCE [LARGE SCALE GENOMIC DNA]</scope>
    <source>
        <strain evidence="8 9">M1</strain>
    </source>
</reference>
<name>A0A6C0R9F1_9BACT</name>
<organism evidence="8 9">
    <name type="scientific">Draconibacterium halophilum</name>
    <dbReference type="NCBI Taxonomy" id="2706887"/>
    <lineage>
        <taxon>Bacteria</taxon>
        <taxon>Pseudomonadati</taxon>
        <taxon>Bacteroidota</taxon>
        <taxon>Bacteroidia</taxon>
        <taxon>Marinilabiliales</taxon>
        <taxon>Prolixibacteraceae</taxon>
        <taxon>Draconibacterium</taxon>
    </lineage>
</organism>
<protein>
    <submittedName>
        <fullName evidence="8">Site-specific integrase</fullName>
    </submittedName>
</protein>
<dbReference type="RefSeq" id="WP_163345047.1">
    <property type="nucleotide sequence ID" value="NZ_CP048409.1"/>
</dbReference>
<keyword evidence="3 5" id="KW-0238">DNA-binding</keyword>
<dbReference type="KEGG" id="drc:G0Q07_04965"/>
<dbReference type="PANTHER" id="PTHR30349:SF64">
    <property type="entry name" value="PROPHAGE INTEGRASE INTD-RELATED"/>
    <property type="match status" value="1"/>
</dbReference>
<feature type="domain" description="Tyr recombinase" evidence="6">
    <location>
        <begin position="219"/>
        <end position="410"/>
    </location>
</feature>
<dbReference type="InterPro" id="IPR044068">
    <property type="entry name" value="CB"/>
</dbReference>